<proteinExistence type="inferred from homology"/>
<organism evidence="5 6">
    <name type="scientific">Paraburkholderia sprentiae WSM5005</name>
    <dbReference type="NCBI Taxonomy" id="754502"/>
    <lineage>
        <taxon>Bacteria</taxon>
        <taxon>Pseudomonadati</taxon>
        <taxon>Pseudomonadota</taxon>
        <taxon>Betaproteobacteria</taxon>
        <taxon>Burkholderiales</taxon>
        <taxon>Burkholderiaceae</taxon>
        <taxon>Paraburkholderia</taxon>
    </lineage>
</organism>
<keyword evidence="5" id="KW-0614">Plasmid</keyword>
<evidence type="ECO:0000256" key="4">
    <source>
        <dbReference type="RuleBase" id="RU003939"/>
    </source>
</evidence>
<dbReference type="Proteomes" id="UP000179860">
    <property type="component" value="Plasmid pl2WSM5005"/>
</dbReference>
<dbReference type="PANTHER" id="PTHR33175:SF3">
    <property type="entry name" value="DNA-BINDING PROTEIN HU-BETA"/>
    <property type="match status" value="1"/>
</dbReference>
<evidence type="ECO:0000313" key="5">
    <source>
        <dbReference type="EMBL" id="APA90457.1"/>
    </source>
</evidence>
<gene>
    <name evidence="5" type="ORF">BJG93_33270</name>
</gene>
<sequence length="92" mass="9133">MNKQDLVAAVAAKTGTSKALAAETLDALLGTIAATVTKGDAVQLIGFGAFSTGARAARVGRNPSTGAEIQIPAAKTVKFTAGKAFKDAVNAS</sequence>
<dbReference type="GO" id="GO:0030527">
    <property type="term" value="F:structural constituent of chromatin"/>
    <property type="evidence" value="ECO:0007669"/>
    <property type="project" value="InterPro"/>
</dbReference>
<accession>A0A1I9YU88</accession>
<dbReference type="Pfam" id="PF00216">
    <property type="entry name" value="Bac_DNA_binding"/>
    <property type="match status" value="1"/>
</dbReference>
<dbReference type="AlphaFoldDB" id="A0A1I9YU88"/>
<dbReference type="Gene3D" id="4.10.520.10">
    <property type="entry name" value="IHF-like DNA-binding proteins"/>
    <property type="match status" value="1"/>
</dbReference>
<dbReference type="GO" id="GO:0030261">
    <property type="term" value="P:chromosome condensation"/>
    <property type="evidence" value="ECO:0007669"/>
    <property type="project" value="UniProtKB-KW"/>
</dbReference>
<evidence type="ECO:0000313" key="6">
    <source>
        <dbReference type="Proteomes" id="UP000179860"/>
    </source>
</evidence>
<name>A0A1I9YU88_9BURK</name>
<dbReference type="SUPFAM" id="SSF47729">
    <property type="entry name" value="IHF-like DNA-binding proteins"/>
    <property type="match status" value="1"/>
</dbReference>
<dbReference type="EMBL" id="CP017565">
    <property type="protein sequence ID" value="APA90457.1"/>
    <property type="molecule type" value="Genomic_DNA"/>
</dbReference>
<reference evidence="5" key="2">
    <citation type="submission" date="2021-06" db="EMBL/GenBank/DDBJ databases">
        <authorList>
            <person name="Rogers T.H."/>
            <person name="Ramsay J.P."/>
            <person name="Wang P."/>
            <person name="Terpolilli J."/>
        </authorList>
    </citation>
    <scope>NUCLEOTIDE SEQUENCE</scope>
    <source>
        <strain evidence="5">WSM5005</strain>
        <plasmid evidence="5">pl2WSM5005</plasmid>
    </source>
</reference>
<dbReference type="InterPro" id="IPR000119">
    <property type="entry name" value="Hist_DNA-bd"/>
</dbReference>
<keyword evidence="6" id="KW-1185">Reference proteome</keyword>
<evidence type="ECO:0000256" key="3">
    <source>
        <dbReference type="ARBA" id="ARBA00023125"/>
    </source>
</evidence>
<dbReference type="InterPro" id="IPR020816">
    <property type="entry name" value="Histone-like_DNA-bd_CS"/>
</dbReference>
<dbReference type="RefSeq" id="WP_027196618.1">
    <property type="nucleotide sequence ID" value="NZ_CP017565.2"/>
</dbReference>
<dbReference type="OrthoDB" id="9799835at2"/>
<dbReference type="CDD" id="cd13831">
    <property type="entry name" value="HU"/>
    <property type="match status" value="1"/>
</dbReference>
<dbReference type="PANTHER" id="PTHR33175">
    <property type="entry name" value="DNA-BINDING PROTEIN HU"/>
    <property type="match status" value="1"/>
</dbReference>
<dbReference type="PROSITE" id="PS00045">
    <property type="entry name" value="HISTONE_LIKE"/>
    <property type="match status" value="1"/>
</dbReference>
<evidence type="ECO:0000256" key="1">
    <source>
        <dbReference type="ARBA" id="ARBA00010529"/>
    </source>
</evidence>
<dbReference type="PRINTS" id="PR01727">
    <property type="entry name" value="DNABINDINGHU"/>
</dbReference>
<evidence type="ECO:0000256" key="2">
    <source>
        <dbReference type="ARBA" id="ARBA00023067"/>
    </source>
</evidence>
<dbReference type="InterPro" id="IPR010992">
    <property type="entry name" value="IHF-like_DNA-bd_dom_sf"/>
</dbReference>
<comment type="similarity">
    <text evidence="1 4">Belongs to the bacterial histone-like protein family.</text>
</comment>
<dbReference type="KEGG" id="pspw:BJG93_33270"/>
<dbReference type="SMART" id="SM00411">
    <property type="entry name" value="BHL"/>
    <property type="match status" value="1"/>
</dbReference>
<protein>
    <submittedName>
        <fullName evidence="5">HU family DNA-binding protein</fullName>
    </submittedName>
</protein>
<keyword evidence="3 5" id="KW-0238">DNA-binding</keyword>
<geneLocation type="plasmid" evidence="5 6">
    <name>pl2WSM5005</name>
</geneLocation>
<keyword evidence="2" id="KW-0226">DNA condensation</keyword>
<reference evidence="5" key="1">
    <citation type="submission" date="2016-09" db="EMBL/GenBank/DDBJ databases">
        <title>The Complete Genome of Burkholderia sprentiae wsm5005.</title>
        <authorList>
            <person name="De Meyer S."/>
            <person name="Wang P."/>
            <person name="Terpolilli J."/>
        </authorList>
    </citation>
    <scope>NUCLEOTIDE SEQUENCE [LARGE SCALE GENOMIC DNA]</scope>
    <source>
        <strain evidence="5">WSM5005</strain>
        <plasmid evidence="5">pl2WSM5005</plasmid>
    </source>
</reference>
<dbReference type="GO" id="GO:0003677">
    <property type="term" value="F:DNA binding"/>
    <property type="evidence" value="ECO:0007669"/>
    <property type="project" value="UniProtKB-KW"/>
</dbReference>